<evidence type="ECO:0000259" key="2">
    <source>
        <dbReference type="Pfam" id="PF10338"/>
    </source>
</evidence>
<dbReference type="PANTHER" id="PTHR28219">
    <property type="entry name" value="UPF0642 PROTEIN YBL028C"/>
    <property type="match status" value="1"/>
</dbReference>
<protein>
    <submittedName>
        <fullName evidence="3">9777_t:CDS:1</fullName>
    </submittedName>
</protein>
<dbReference type="EMBL" id="CAJVPK010000159">
    <property type="protein sequence ID" value="CAG8462943.1"/>
    <property type="molecule type" value="Genomic_DNA"/>
</dbReference>
<comment type="caution">
    <text evidence="3">The sequence shown here is derived from an EMBL/GenBank/DDBJ whole genome shotgun (WGS) entry which is preliminary data.</text>
</comment>
<evidence type="ECO:0000256" key="1">
    <source>
        <dbReference type="SAM" id="MobiDB-lite"/>
    </source>
</evidence>
<reference evidence="3" key="1">
    <citation type="submission" date="2021-06" db="EMBL/GenBank/DDBJ databases">
        <authorList>
            <person name="Kallberg Y."/>
            <person name="Tangrot J."/>
            <person name="Rosling A."/>
        </authorList>
    </citation>
    <scope>NUCLEOTIDE SEQUENCE</scope>
    <source>
        <strain evidence="3">AZ414A</strain>
    </source>
</reference>
<dbReference type="GO" id="GO:0030687">
    <property type="term" value="C:preribosome, large subunit precursor"/>
    <property type="evidence" value="ECO:0007669"/>
    <property type="project" value="TreeGrafter"/>
</dbReference>
<proteinExistence type="predicted"/>
<name>A0A9N8VUL3_9GLOM</name>
<feature type="region of interest" description="Disordered" evidence="1">
    <location>
        <begin position="65"/>
        <end position="107"/>
    </location>
</feature>
<dbReference type="OrthoDB" id="4087970at2759"/>
<accession>A0A9N8VUL3</accession>
<gene>
    <name evidence="3" type="ORF">DEBURN_LOCUS2775</name>
</gene>
<feature type="domain" description="DUF2423" evidence="2">
    <location>
        <begin position="22"/>
        <end position="61"/>
    </location>
</feature>
<keyword evidence="4" id="KW-1185">Reference proteome</keyword>
<dbReference type="Proteomes" id="UP000789706">
    <property type="component" value="Unassembled WGS sequence"/>
</dbReference>
<evidence type="ECO:0000313" key="4">
    <source>
        <dbReference type="Proteomes" id="UP000789706"/>
    </source>
</evidence>
<dbReference type="InterPro" id="IPR019434">
    <property type="entry name" value="DUF2423"/>
</dbReference>
<organism evidence="3 4">
    <name type="scientific">Diversispora eburnea</name>
    <dbReference type="NCBI Taxonomy" id="1213867"/>
    <lineage>
        <taxon>Eukaryota</taxon>
        <taxon>Fungi</taxon>
        <taxon>Fungi incertae sedis</taxon>
        <taxon>Mucoromycota</taxon>
        <taxon>Glomeromycotina</taxon>
        <taxon>Glomeromycetes</taxon>
        <taxon>Diversisporales</taxon>
        <taxon>Diversisporaceae</taxon>
        <taxon>Diversispora</taxon>
    </lineage>
</organism>
<dbReference type="Pfam" id="PF10338">
    <property type="entry name" value="YBL028C_N"/>
    <property type="match status" value="1"/>
</dbReference>
<dbReference type="PANTHER" id="PTHR28219:SF1">
    <property type="entry name" value="UPF0642 PROTEIN YBL028C"/>
    <property type="match status" value="1"/>
</dbReference>
<dbReference type="AlphaFoldDB" id="A0A9N8VUL3"/>
<sequence>MNEKNEKKDSPVIITQNFVDRLRSKSKRRFRAIKRQSVFAPVENARLDRLVAKEAEDINTQIIHQQLQKEETKETSTGMEVDIPKISTSGPRNSRHYKRKLKRKGII</sequence>
<evidence type="ECO:0000313" key="3">
    <source>
        <dbReference type="EMBL" id="CAG8462943.1"/>
    </source>
</evidence>
<feature type="compositionally biased region" description="Basic residues" evidence="1">
    <location>
        <begin position="93"/>
        <end position="107"/>
    </location>
</feature>